<evidence type="ECO:0000256" key="7">
    <source>
        <dbReference type="HAMAP-Rule" id="MF_00675"/>
    </source>
</evidence>
<dbReference type="SUPFAM" id="SSF51556">
    <property type="entry name" value="Metallo-dependent hydrolases"/>
    <property type="match status" value="1"/>
</dbReference>
<name>A0A2T0XFR6_9BACT</name>
<proteinExistence type="inferred from homology"/>
<dbReference type="Proteomes" id="UP000252733">
    <property type="component" value="Unassembled WGS sequence"/>
</dbReference>
<keyword evidence="6 7" id="KW-0413">Isomerase</keyword>
<dbReference type="GO" id="GO:0042840">
    <property type="term" value="P:D-glucuronate catabolic process"/>
    <property type="evidence" value="ECO:0007669"/>
    <property type="project" value="TreeGrafter"/>
</dbReference>
<evidence type="ECO:0000256" key="4">
    <source>
        <dbReference type="ARBA" id="ARBA00012546"/>
    </source>
</evidence>
<evidence type="ECO:0000256" key="2">
    <source>
        <dbReference type="ARBA" id="ARBA00004892"/>
    </source>
</evidence>
<dbReference type="EC" id="5.3.1.12" evidence="4 7"/>
<evidence type="ECO:0000256" key="1">
    <source>
        <dbReference type="ARBA" id="ARBA00001165"/>
    </source>
</evidence>
<dbReference type="STRING" id="1168289.GCA_000259075_03028"/>
<evidence type="ECO:0000313" key="8">
    <source>
        <dbReference type="EMBL" id="RCW32488.1"/>
    </source>
</evidence>
<dbReference type="AlphaFoldDB" id="A0A2T0XFR6"/>
<dbReference type="InterPro" id="IPR032466">
    <property type="entry name" value="Metal_Hydrolase"/>
</dbReference>
<gene>
    <name evidence="7" type="primary">uxaC</name>
    <name evidence="8" type="ORF">DFO77_11533</name>
</gene>
<dbReference type="Gene3D" id="3.20.20.140">
    <property type="entry name" value="Metal-dependent hydrolases"/>
    <property type="match status" value="1"/>
</dbReference>
<reference evidence="8 9" key="1">
    <citation type="submission" date="2018-07" db="EMBL/GenBank/DDBJ databases">
        <title>Freshwater and sediment microbial communities from various areas in North America, analyzing microbe dynamics in response to fracking.</title>
        <authorList>
            <person name="Lamendella R."/>
        </authorList>
    </citation>
    <scope>NUCLEOTIDE SEQUENCE [LARGE SCALE GENOMIC DNA]</scope>
    <source>
        <strain evidence="8 9">160A</strain>
    </source>
</reference>
<dbReference type="OrthoDB" id="9766564at2"/>
<evidence type="ECO:0000256" key="3">
    <source>
        <dbReference type="ARBA" id="ARBA00008397"/>
    </source>
</evidence>
<comment type="caution">
    <text evidence="8">The sequence shown here is derived from an EMBL/GenBank/DDBJ whole genome shotgun (WGS) entry which is preliminary data.</text>
</comment>
<dbReference type="PANTHER" id="PTHR30068">
    <property type="entry name" value="URONATE ISOMERASE"/>
    <property type="match status" value="1"/>
</dbReference>
<dbReference type="InterPro" id="IPR003766">
    <property type="entry name" value="Uronate_isomerase"/>
</dbReference>
<comment type="similarity">
    <text evidence="3 7">Belongs to the metallo-dependent hydrolases superfamily. Uronate isomerase family.</text>
</comment>
<accession>A0A2T0XFR6</accession>
<dbReference type="RefSeq" id="WP_106153623.1">
    <property type="nucleotide sequence ID" value="NZ_PVTS01000011.1"/>
</dbReference>
<comment type="catalytic activity">
    <reaction evidence="7">
        <text>aldehydo-D-galacturonate = keto-D-tagaturonate</text>
        <dbReference type="Rhea" id="RHEA:27702"/>
        <dbReference type="ChEBI" id="CHEBI:12952"/>
        <dbReference type="ChEBI" id="CHEBI:17886"/>
    </reaction>
</comment>
<dbReference type="HAMAP" id="MF_00675">
    <property type="entry name" value="UxaC"/>
    <property type="match status" value="1"/>
</dbReference>
<protein>
    <recommendedName>
        <fullName evidence="5 7">Uronate isomerase</fullName>
        <ecNumber evidence="4 7">5.3.1.12</ecNumber>
    </recommendedName>
    <alternativeName>
        <fullName evidence="7">Glucuronate isomerase</fullName>
    </alternativeName>
    <alternativeName>
        <fullName evidence="7">Uronic isomerase</fullName>
    </alternativeName>
</protein>
<dbReference type="Gene3D" id="1.10.2020.10">
    <property type="entry name" value="uronate isomerase, domain 2, chain A"/>
    <property type="match status" value="1"/>
</dbReference>
<dbReference type="UniPathway" id="UPA00246"/>
<evidence type="ECO:0000313" key="9">
    <source>
        <dbReference type="Proteomes" id="UP000252733"/>
    </source>
</evidence>
<dbReference type="EMBL" id="QPIZ01000015">
    <property type="protein sequence ID" value="RCW32488.1"/>
    <property type="molecule type" value="Genomic_DNA"/>
</dbReference>
<dbReference type="Pfam" id="PF02614">
    <property type="entry name" value="UxaC"/>
    <property type="match status" value="1"/>
</dbReference>
<keyword evidence="9" id="KW-1185">Reference proteome</keyword>
<evidence type="ECO:0000256" key="5">
    <source>
        <dbReference type="ARBA" id="ARBA00020555"/>
    </source>
</evidence>
<comment type="catalytic activity">
    <reaction evidence="1 7">
        <text>D-glucuronate = D-fructuronate</text>
        <dbReference type="Rhea" id="RHEA:13049"/>
        <dbReference type="ChEBI" id="CHEBI:58720"/>
        <dbReference type="ChEBI" id="CHEBI:59863"/>
        <dbReference type="EC" id="5.3.1.12"/>
    </reaction>
</comment>
<dbReference type="PANTHER" id="PTHR30068:SF4">
    <property type="entry name" value="URONATE ISOMERASE"/>
    <property type="match status" value="1"/>
</dbReference>
<sequence>MKKFIHPDFLLEGKTAREIYNEYAENQPIIDFHCHLSPQLIAEDHNFDNLGQVWLEGDHYKWRAMRTNGVDEEYCTGSPTFYDKFMKWAETVPHTVGNPLYHWTHLELARYFNIFDLLNPGTADTIYHDATEMLRHQDFSVKSILKKMNVEVVGTTDDPADRLEHHAKLKDFKVKVRPTWRPDNLIKTEDPKIFNSYIEKLEAVAGKNISNYADLLTVLDQRHQYFHEMGCRASDHGLDRMYWTNAAGIDPEKAFLKLRAGENLSDTETEGYRFSVMQELCKLNHKRGWVQQFHLGAMRNNNTRLFNKLGPDTGFDSIGRPQDSFKISRFLDSLDANNQLAKTILYNLNPADNETFVTMIGNFQDGSVPGKMQWGAAWWFLDQKVGMEKHLNDLSVLGLLSRFVGMVTDSRSFLSFPRHEYFRRIACNHIGNEVDKGVIPNDKEILKNLVEGISYKNAKEYFGF</sequence>
<evidence type="ECO:0000256" key="6">
    <source>
        <dbReference type="ARBA" id="ARBA00023235"/>
    </source>
</evidence>
<dbReference type="GO" id="GO:0019698">
    <property type="term" value="P:D-galacturonate catabolic process"/>
    <property type="evidence" value="ECO:0007669"/>
    <property type="project" value="TreeGrafter"/>
</dbReference>
<dbReference type="NCBIfam" id="NF002794">
    <property type="entry name" value="PRK02925.1"/>
    <property type="match status" value="1"/>
</dbReference>
<comment type="pathway">
    <text evidence="2 7">Carbohydrate metabolism; pentose and glucuronate interconversion.</text>
</comment>
<organism evidence="8 9">
    <name type="scientific">Marinilabilia salmonicolor</name>
    <dbReference type="NCBI Taxonomy" id="989"/>
    <lineage>
        <taxon>Bacteria</taxon>
        <taxon>Pseudomonadati</taxon>
        <taxon>Bacteroidota</taxon>
        <taxon>Bacteroidia</taxon>
        <taxon>Marinilabiliales</taxon>
        <taxon>Marinilabiliaceae</taxon>
        <taxon>Marinilabilia</taxon>
    </lineage>
</organism>
<dbReference type="GO" id="GO:0008880">
    <property type="term" value="F:glucuronate isomerase activity"/>
    <property type="evidence" value="ECO:0007669"/>
    <property type="project" value="UniProtKB-UniRule"/>
</dbReference>